<comment type="caution">
    <text evidence="1">The sequence shown here is derived from an EMBL/GenBank/DDBJ whole genome shotgun (WGS) entry which is preliminary data.</text>
</comment>
<protein>
    <submittedName>
        <fullName evidence="1">Uncharacterized protein</fullName>
    </submittedName>
</protein>
<name>A0AA38MWU0_9AGAR</name>
<keyword evidence="2" id="KW-1185">Reference proteome</keyword>
<organism evidence="1 2">
    <name type="scientific">Lentinula guzmanii</name>
    <dbReference type="NCBI Taxonomy" id="2804957"/>
    <lineage>
        <taxon>Eukaryota</taxon>
        <taxon>Fungi</taxon>
        <taxon>Dikarya</taxon>
        <taxon>Basidiomycota</taxon>
        <taxon>Agaricomycotina</taxon>
        <taxon>Agaricomycetes</taxon>
        <taxon>Agaricomycetidae</taxon>
        <taxon>Agaricales</taxon>
        <taxon>Marasmiineae</taxon>
        <taxon>Omphalotaceae</taxon>
        <taxon>Lentinula</taxon>
    </lineage>
</organism>
<dbReference type="EMBL" id="JANVFO010000063">
    <property type="protein sequence ID" value="KAJ3720207.1"/>
    <property type="molecule type" value="Genomic_DNA"/>
</dbReference>
<dbReference type="Proteomes" id="UP001176059">
    <property type="component" value="Unassembled WGS sequence"/>
</dbReference>
<gene>
    <name evidence="1" type="ORF">DFJ43DRAFT_1096126</name>
</gene>
<evidence type="ECO:0000313" key="1">
    <source>
        <dbReference type="EMBL" id="KAJ3720207.1"/>
    </source>
</evidence>
<accession>A0AA38MWU0</accession>
<reference evidence="1" key="2">
    <citation type="journal article" date="2023" name="Proc. Natl. Acad. Sci. U.S.A.">
        <title>A global phylogenomic analysis of the shiitake genus Lentinula.</title>
        <authorList>
            <person name="Sierra-Patev S."/>
            <person name="Min B."/>
            <person name="Naranjo-Ortiz M."/>
            <person name="Looney B."/>
            <person name="Konkel Z."/>
            <person name="Slot J.C."/>
            <person name="Sakamoto Y."/>
            <person name="Steenwyk J.L."/>
            <person name="Rokas A."/>
            <person name="Carro J."/>
            <person name="Camarero S."/>
            <person name="Ferreira P."/>
            <person name="Molpeceres G."/>
            <person name="Ruiz-Duenas F.J."/>
            <person name="Serrano A."/>
            <person name="Henrissat B."/>
            <person name="Drula E."/>
            <person name="Hughes K.W."/>
            <person name="Mata J.L."/>
            <person name="Ishikawa N.K."/>
            <person name="Vargas-Isla R."/>
            <person name="Ushijima S."/>
            <person name="Smith C.A."/>
            <person name="Donoghue J."/>
            <person name="Ahrendt S."/>
            <person name="Andreopoulos W."/>
            <person name="He G."/>
            <person name="LaButti K."/>
            <person name="Lipzen A."/>
            <person name="Ng V."/>
            <person name="Riley R."/>
            <person name="Sandor L."/>
            <person name="Barry K."/>
            <person name="Martinez A.T."/>
            <person name="Xiao Y."/>
            <person name="Gibbons J.G."/>
            <person name="Terashima K."/>
            <person name="Grigoriev I.V."/>
            <person name="Hibbett D."/>
        </authorList>
    </citation>
    <scope>NUCLEOTIDE SEQUENCE</scope>
    <source>
        <strain evidence="1">ET3784</strain>
    </source>
</reference>
<dbReference type="AlphaFoldDB" id="A0AA38MWU0"/>
<sequence>MRSYTETISKFCFVFVVGIVFLVSVAAFPVKGSVDLTPHSGLLRRDTHWKVIVSYRERDDPRPPEYPPTLRTEITKGILSKLPAGQTADISFSTLGAPAFYNDSYIDFGIAWTRGCKTFTTEGHIQFVGDKGDRQLMYTVEARVPIHREATIFFDDQEAFVKHPQRRRKQVTEEIEKAVRAEFGQFDIIDSIKFNHPGIPPFKNDAMQFHIDWNGKDKTAGKFELVGKRFKIEPKVTFEEEGEAGPSTASTAAPSINIIEVRYEVFFC</sequence>
<evidence type="ECO:0000313" key="2">
    <source>
        <dbReference type="Proteomes" id="UP001176059"/>
    </source>
</evidence>
<proteinExistence type="predicted"/>
<reference evidence="1" key="1">
    <citation type="submission" date="2022-08" db="EMBL/GenBank/DDBJ databases">
        <authorList>
            <consortium name="DOE Joint Genome Institute"/>
            <person name="Min B."/>
            <person name="Sierra-Patev S."/>
            <person name="Naranjo-Ortiz M."/>
            <person name="Looney B."/>
            <person name="Konkel Z."/>
            <person name="Slot J.C."/>
            <person name="Sakamoto Y."/>
            <person name="Steenwyk J.L."/>
            <person name="Rokas A."/>
            <person name="Carro J."/>
            <person name="Camarero S."/>
            <person name="Ferreira P."/>
            <person name="Molpeceres G."/>
            <person name="Ruiz-duenas F.J."/>
            <person name="Serrano A."/>
            <person name="Henrissat B."/>
            <person name="Drula E."/>
            <person name="Hughes K.W."/>
            <person name="Mata J.L."/>
            <person name="Ishikawa N.K."/>
            <person name="Vargas-Isla R."/>
            <person name="Ushijima S."/>
            <person name="Smith C.A."/>
            <person name="Ahrendt S."/>
            <person name="Andreopoulos W."/>
            <person name="He G."/>
            <person name="LaButti K."/>
            <person name="Lipzen A."/>
            <person name="Ng V."/>
            <person name="Riley R."/>
            <person name="Sandor L."/>
            <person name="Barry K."/>
            <person name="Martinez A.T."/>
            <person name="Xiao Y."/>
            <person name="Gibbons J.G."/>
            <person name="Terashima K."/>
            <person name="Hibbett D.S."/>
            <person name="Grigoriev I.V."/>
        </authorList>
    </citation>
    <scope>NUCLEOTIDE SEQUENCE</scope>
    <source>
        <strain evidence="1">ET3784</strain>
    </source>
</reference>